<protein>
    <recommendedName>
        <fullName evidence="8">ABC transporter domain-containing protein</fullName>
    </recommendedName>
</protein>
<feature type="domain" description="ABC transporter" evidence="8">
    <location>
        <begin position="31"/>
        <end position="294"/>
    </location>
</feature>
<evidence type="ECO:0000313" key="10">
    <source>
        <dbReference type="Proteomes" id="UP000003822"/>
    </source>
</evidence>
<dbReference type="SMART" id="SM00382">
    <property type="entry name" value="AAA"/>
    <property type="match status" value="2"/>
</dbReference>
<dbReference type="SUPFAM" id="SSF52540">
    <property type="entry name" value="P-loop containing nucleoside triphosphate hydrolases"/>
    <property type="match status" value="2"/>
</dbReference>
<dbReference type="PATRIC" id="fig|435830.3.peg.1386"/>
<dbReference type="PANTHER" id="PTHR43297:SF2">
    <property type="entry name" value="DIPEPTIDE TRANSPORT ATP-BINDING PROTEIN DPPD"/>
    <property type="match status" value="1"/>
</dbReference>
<evidence type="ECO:0000256" key="5">
    <source>
        <dbReference type="ARBA" id="ARBA00022741"/>
    </source>
</evidence>
<dbReference type="InterPro" id="IPR003593">
    <property type="entry name" value="AAA+_ATPase"/>
</dbReference>
<dbReference type="CDD" id="cd03257">
    <property type="entry name" value="ABC_NikE_OppD_transporters"/>
    <property type="match status" value="2"/>
</dbReference>
<dbReference type="HOGENOM" id="CLU_000604_86_2_11"/>
<dbReference type="RefSeq" id="WP_005986981.1">
    <property type="nucleotide sequence ID" value="NZ_JH470338.1"/>
</dbReference>
<keyword evidence="4" id="KW-1003">Cell membrane</keyword>
<dbReference type="InterPro" id="IPR050388">
    <property type="entry name" value="ABC_Ni/Peptide_Import"/>
</dbReference>
<dbReference type="PANTHER" id="PTHR43297">
    <property type="entry name" value="OLIGOPEPTIDE TRANSPORT ATP-BINDING PROTEIN APPD"/>
    <property type="match status" value="1"/>
</dbReference>
<dbReference type="FunFam" id="3.40.50.300:FF:000016">
    <property type="entry name" value="Oligopeptide ABC transporter ATP-binding component"/>
    <property type="match status" value="1"/>
</dbReference>
<keyword evidence="7" id="KW-0472">Membrane</keyword>
<organism evidence="9 10">
    <name type="scientific">Actinomyces graevenitzii C83</name>
    <dbReference type="NCBI Taxonomy" id="435830"/>
    <lineage>
        <taxon>Bacteria</taxon>
        <taxon>Bacillati</taxon>
        <taxon>Actinomycetota</taxon>
        <taxon>Actinomycetes</taxon>
        <taxon>Actinomycetales</taxon>
        <taxon>Actinomycetaceae</taxon>
        <taxon>Actinomyces</taxon>
    </lineage>
</organism>
<keyword evidence="6" id="KW-0067">ATP-binding</keyword>
<dbReference type="STRING" id="435830.HMPREF0045_01437"/>
<evidence type="ECO:0000256" key="4">
    <source>
        <dbReference type="ARBA" id="ARBA00022475"/>
    </source>
</evidence>
<comment type="caution">
    <text evidence="9">The sequence shown here is derived from an EMBL/GenBank/DDBJ whole genome shotgun (WGS) entry which is preliminary data.</text>
</comment>
<evidence type="ECO:0000256" key="7">
    <source>
        <dbReference type="ARBA" id="ARBA00023136"/>
    </source>
</evidence>
<comment type="similarity">
    <text evidence="2">Belongs to the ABC transporter superfamily.</text>
</comment>
<feature type="domain" description="ABC transporter" evidence="8">
    <location>
        <begin position="357"/>
        <end position="600"/>
    </location>
</feature>
<dbReference type="GO" id="GO:0005524">
    <property type="term" value="F:ATP binding"/>
    <property type="evidence" value="ECO:0007669"/>
    <property type="project" value="UniProtKB-KW"/>
</dbReference>
<dbReference type="InterPro" id="IPR017871">
    <property type="entry name" value="ABC_transporter-like_CS"/>
</dbReference>
<keyword evidence="10" id="KW-1185">Reference proteome</keyword>
<dbReference type="eggNOG" id="COG4172">
    <property type="taxonomic scope" value="Bacteria"/>
</dbReference>
<evidence type="ECO:0000259" key="8">
    <source>
        <dbReference type="PROSITE" id="PS50893"/>
    </source>
</evidence>
<reference evidence="9 10" key="1">
    <citation type="submission" date="2011-10" db="EMBL/GenBank/DDBJ databases">
        <title>The Genome Sequence of Actinomyces graevenitzii C83.</title>
        <authorList>
            <consortium name="The Broad Institute Genome Sequencing Platform"/>
            <consortium name="The Broad Institute Genome Sequencing Center for Infectious Disease"/>
            <person name="Earl A."/>
            <person name="Ward D."/>
            <person name="Feldgarden M."/>
            <person name="Gevers D."/>
            <person name="Sibley C.D."/>
            <person name="Field T.R."/>
            <person name="Grinwis M."/>
            <person name="Eshaghurshan C.S."/>
            <person name="Surette M.G."/>
            <person name="Young S.K."/>
            <person name="Zeng Q."/>
            <person name="Gargeya S."/>
            <person name="Fitzgerald M."/>
            <person name="Haas B."/>
            <person name="Abouelleil A."/>
            <person name="Alvarado L."/>
            <person name="Arachchi H.M."/>
            <person name="Berlin A."/>
            <person name="Brown A."/>
            <person name="Chapman S.B."/>
            <person name="Chen Z."/>
            <person name="Dunbar C."/>
            <person name="Freedman E."/>
            <person name="Gearin G."/>
            <person name="Goldberg J."/>
            <person name="Griggs A."/>
            <person name="Gujja S."/>
            <person name="Heiman D."/>
            <person name="Howarth C."/>
            <person name="Larson L."/>
            <person name="Lui A."/>
            <person name="MacDonald P.J.P."/>
            <person name="Montmayeur A."/>
            <person name="Murphy C."/>
            <person name="Neiman D."/>
            <person name="Pearson M."/>
            <person name="Priest M."/>
            <person name="Roberts A."/>
            <person name="Saif S."/>
            <person name="Shea T."/>
            <person name="Shenoy N."/>
            <person name="Sisk P."/>
            <person name="Stolte C."/>
            <person name="Sykes S."/>
            <person name="Wortman J."/>
            <person name="Nusbaum C."/>
            <person name="Birren B."/>
        </authorList>
    </citation>
    <scope>NUCLEOTIDE SEQUENCE [LARGE SCALE GENOMIC DNA]</scope>
    <source>
        <strain evidence="9 10">C83</strain>
    </source>
</reference>
<dbReference type="PROSITE" id="PS50893">
    <property type="entry name" value="ABC_TRANSPORTER_2"/>
    <property type="match status" value="2"/>
</dbReference>
<accession>G9PGR3</accession>
<gene>
    <name evidence="9" type="ORF">HMPREF0045_01437</name>
</gene>
<dbReference type="Pfam" id="PF00005">
    <property type="entry name" value="ABC_tran"/>
    <property type="match status" value="2"/>
</dbReference>
<dbReference type="Pfam" id="PF08352">
    <property type="entry name" value="oligo_HPY"/>
    <property type="match status" value="2"/>
</dbReference>
<dbReference type="GO" id="GO:0015833">
    <property type="term" value="P:peptide transport"/>
    <property type="evidence" value="ECO:0007669"/>
    <property type="project" value="InterPro"/>
</dbReference>
<keyword evidence="3" id="KW-0813">Transport</keyword>
<dbReference type="GO" id="GO:0005886">
    <property type="term" value="C:plasma membrane"/>
    <property type="evidence" value="ECO:0007669"/>
    <property type="project" value="UniProtKB-SubCell"/>
</dbReference>
<dbReference type="NCBIfam" id="NF008453">
    <property type="entry name" value="PRK11308.1"/>
    <property type="match status" value="2"/>
</dbReference>
<dbReference type="PROSITE" id="PS00211">
    <property type="entry name" value="ABC_TRANSPORTER_1"/>
    <property type="match status" value="2"/>
</dbReference>
<evidence type="ECO:0000256" key="3">
    <source>
        <dbReference type="ARBA" id="ARBA00022448"/>
    </source>
</evidence>
<evidence type="ECO:0000313" key="9">
    <source>
        <dbReference type="EMBL" id="EHM87750.1"/>
    </source>
</evidence>
<dbReference type="AlphaFoldDB" id="G9PGR3"/>
<dbReference type="EMBL" id="ACRN01000011">
    <property type="protein sequence ID" value="EHM87750.1"/>
    <property type="molecule type" value="Genomic_DNA"/>
</dbReference>
<proteinExistence type="inferred from homology"/>
<dbReference type="InterPro" id="IPR013563">
    <property type="entry name" value="Oligopep_ABC_C"/>
</dbReference>
<keyword evidence="5" id="KW-0547">Nucleotide-binding</keyword>
<dbReference type="OrthoDB" id="4008250at2"/>
<dbReference type="GO" id="GO:0016887">
    <property type="term" value="F:ATP hydrolysis activity"/>
    <property type="evidence" value="ECO:0007669"/>
    <property type="project" value="InterPro"/>
</dbReference>
<dbReference type="InterPro" id="IPR003439">
    <property type="entry name" value="ABC_transporter-like_ATP-bd"/>
</dbReference>
<evidence type="ECO:0000256" key="6">
    <source>
        <dbReference type="ARBA" id="ARBA00022840"/>
    </source>
</evidence>
<comment type="subcellular location">
    <subcellularLocation>
        <location evidence="1">Cell membrane</location>
        <topology evidence="1">Peripheral membrane protein</topology>
    </subcellularLocation>
</comment>
<sequence>MSIESSSQRPSGEAAGAAGFEKPAPGAVFCLREFGVTFPAQGGEDVVASQQINLDLIKGQVLALVGESGSGKSVTAMGALGLLSANALVSGSAVLDCCHQNQELVGAAREILDQVRGEHVGVIFQEPTTALDPLFTIGDQIAEAIAIHGEGKRKRTTLRQRRAVRTQVLNALSRAGLGGDQRETERIADSYPHQLSGGQLQRACIALATANHPSVLIADEPTTALDVTVQAEILDLLRQLASEGVAVLLITHDMGVVADVADTVAVMRHGRIIERGDVRTIFASPSHDYTRQLLAAVPRLNSLRGGAGSGVDSGAGDGVAAVSGDGLAKVATVNSDGAASEGDGVASRAGDSGQPLVRIENLDVVYRNGRRHVHAVRGVSFDIARGQVLGLVGESGSGKSTIAGTLTGLVPIHSGSVQVDGLEVAGASGRKLRGVRSQTGIVFQNPASSLNPRRSVGASIGQPLQLHTDLTNAQRRQRVNELLEAVRLPASMAQRYPHEMSGGQRQRVAIARALALQPKLLIADEPTSALDVSVQAVVLELLANLQHELGFACLFVSHDLAVVEQVASQVVVLRQGQVVEAGKTTQVLSAPSDPYTQALVAAVPVPDPIIQAQRRAKRASALRAA</sequence>
<dbReference type="InterPro" id="IPR027417">
    <property type="entry name" value="P-loop_NTPase"/>
</dbReference>
<evidence type="ECO:0000256" key="1">
    <source>
        <dbReference type="ARBA" id="ARBA00004202"/>
    </source>
</evidence>
<dbReference type="Proteomes" id="UP000003822">
    <property type="component" value="Unassembled WGS sequence"/>
</dbReference>
<dbReference type="Gene3D" id="3.40.50.300">
    <property type="entry name" value="P-loop containing nucleotide triphosphate hydrolases"/>
    <property type="match status" value="2"/>
</dbReference>
<name>G9PGR3_9ACTO</name>
<evidence type="ECO:0000256" key="2">
    <source>
        <dbReference type="ARBA" id="ARBA00005417"/>
    </source>
</evidence>